<accession>A0A0J1BDK5</accession>
<keyword evidence="3" id="KW-1185">Reference proteome</keyword>
<feature type="transmembrane region" description="Helical" evidence="1">
    <location>
        <begin position="35"/>
        <end position="54"/>
    </location>
</feature>
<keyword evidence="1 2" id="KW-0812">Transmembrane</keyword>
<reference evidence="2" key="1">
    <citation type="submission" date="2015-05" db="EMBL/GenBank/DDBJ databases">
        <title>Permanent draft genome of Rhodopirellula islandicus K833.</title>
        <authorList>
            <person name="Kizina J."/>
            <person name="Richter M."/>
            <person name="Glockner F.O."/>
            <person name="Harder J."/>
        </authorList>
    </citation>
    <scope>NUCLEOTIDE SEQUENCE [LARGE SCALE GENOMIC DNA]</scope>
    <source>
        <strain evidence="2">K833</strain>
    </source>
</reference>
<feature type="transmembrane region" description="Helical" evidence="1">
    <location>
        <begin position="219"/>
        <end position="242"/>
    </location>
</feature>
<keyword evidence="1" id="KW-1133">Transmembrane helix</keyword>
<organism evidence="2 3">
    <name type="scientific">Rhodopirellula islandica</name>
    <dbReference type="NCBI Taxonomy" id="595434"/>
    <lineage>
        <taxon>Bacteria</taxon>
        <taxon>Pseudomonadati</taxon>
        <taxon>Planctomycetota</taxon>
        <taxon>Planctomycetia</taxon>
        <taxon>Pirellulales</taxon>
        <taxon>Pirellulaceae</taxon>
        <taxon>Rhodopirellula</taxon>
    </lineage>
</organism>
<dbReference type="Proteomes" id="UP000036367">
    <property type="component" value="Unassembled WGS sequence"/>
</dbReference>
<feature type="transmembrane region" description="Helical" evidence="1">
    <location>
        <begin position="121"/>
        <end position="139"/>
    </location>
</feature>
<gene>
    <name evidence="2" type="ORF">RISK_003635</name>
</gene>
<feature type="transmembrane region" description="Helical" evidence="1">
    <location>
        <begin position="160"/>
        <end position="178"/>
    </location>
</feature>
<evidence type="ECO:0000313" key="2">
    <source>
        <dbReference type="EMBL" id="KLU04581.1"/>
    </source>
</evidence>
<protein>
    <submittedName>
        <fullName evidence="2">Transmembrane protein</fullName>
    </submittedName>
</protein>
<proteinExistence type="predicted"/>
<name>A0A0J1BDK5_RHOIS</name>
<evidence type="ECO:0000313" key="3">
    <source>
        <dbReference type="Proteomes" id="UP000036367"/>
    </source>
</evidence>
<keyword evidence="1" id="KW-0472">Membrane</keyword>
<dbReference type="EMBL" id="LECT01000028">
    <property type="protein sequence ID" value="KLU04581.1"/>
    <property type="molecule type" value="Genomic_DNA"/>
</dbReference>
<sequence length="316" mass="35701">MVALAAIVLAMNSLPLAWSSVHWMMHPETASSLQWWMSRATAVLYVVTAIFFAYGPPAQATASRTIARLVTILLIIAVFPFATNSIQKFWHIRPDSWDLLLWRLDDDWNEGRVFDFLGDSIAWLIAIGALWLIAGWRNVALQSTSVDKDVTREKITKSITIQRLMALTAMAAGFAAILRWLQWSASPQEFVRMTSAVPIALSIASVGKLTQRPGHQSRFWGWVLGVTMILLTWVTWFAHGFFTEWHFRSMVQTNFNAPVSWLDVRFRQHVTIANDETIASIGQAMIAWTLFAVLGYRLERTSLKHPASNSSEPAPR</sequence>
<dbReference type="PATRIC" id="fig|595434.4.peg.3460"/>
<dbReference type="STRING" id="595434.RISK_003635"/>
<feature type="transmembrane region" description="Helical" evidence="1">
    <location>
        <begin position="66"/>
        <end position="86"/>
    </location>
</feature>
<evidence type="ECO:0000256" key="1">
    <source>
        <dbReference type="SAM" id="Phobius"/>
    </source>
</evidence>
<comment type="caution">
    <text evidence="2">The sequence shown here is derived from an EMBL/GenBank/DDBJ whole genome shotgun (WGS) entry which is preliminary data.</text>
</comment>
<dbReference type="AlphaFoldDB" id="A0A0J1BDK5"/>